<feature type="transmembrane region" description="Helical" evidence="6">
    <location>
        <begin position="92"/>
        <end position="109"/>
    </location>
</feature>
<dbReference type="Gene3D" id="1.20.1720.10">
    <property type="entry name" value="Multidrug resistance protein D"/>
    <property type="match status" value="1"/>
</dbReference>
<accession>A0ABY7SWG1</accession>
<proteinExistence type="predicted"/>
<keyword evidence="9" id="KW-1185">Reference proteome</keyword>
<keyword evidence="4 6" id="KW-0472">Membrane</keyword>
<name>A0ABY7SWG1_9RHOB</name>
<dbReference type="InterPro" id="IPR036259">
    <property type="entry name" value="MFS_trans_sf"/>
</dbReference>
<evidence type="ECO:0000313" key="8">
    <source>
        <dbReference type="EMBL" id="WCR11244.1"/>
    </source>
</evidence>
<gene>
    <name evidence="8" type="ORF">JHW45_02230</name>
</gene>
<feature type="transmembrane region" description="Helical" evidence="6">
    <location>
        <begin position="150"/>
        <end position="172"/>
    </location>
</feature>
<evidence type="ECO:0000256" key="3">
    <source>
        <dbReference type="ARBA" id="ARBA00022989"/>
    </source>
</evidence>
<dbReference type="Pfam" id="PF07690">
    <property type="entry name" value="MFS_1"/>
    <property type="match status" value="1"/>
</dbReference>
<dbReference type="Gene3D" id="1.20.1250.20">
    <property type="entry name" value="MFS general substrate transporter like domains"/>
    <property type="match status" value="1"/>
</dbReference>
<comment type="subcellular location">
    <subcellularLocation>
        <location evidence="1">Membrane</location>
        <topology evidence="1">Multi-pass membrane protein</topology>
    </subcellularLocation>
</comment>
<evidence type="ECO:0000256" key="5">
    <source>
        <dbReference type="SAM" id="MobiDB-lite"/>
    </source>
</evidence>
<keyword evidence="2 6" id="KW-0812">Transmembrane</keyword>
<feature type="transmembrane region" description="Helical" evidence="6">
    <location>
        <begin position="184"/>
        <end position="204"/>
    </location>
</feature>
<evidence type="ECO:0000256" key="2">
    <source>
        <dbReference type="ARBA" id="ARBA00022692"/>
    </source>
</evidence>
<protein>
    <submittedName>
        <fullName evidence="8">MFS transporter</fullName>
    </submittedName>
</protein>
<dbReference type="InterPro" id="IPR011701">
    <property type="entry name" value="MFS"/>
</dbReference>
<dbReference type="EMBL" id="CP067134">
    <property type="protein sequence ID" value="WCR11244.1"/>
    <property type="molecule type" value="Genomic_DNA"/>
</dbReference>
<feature type="compositionally biased region" description="Basic and acidic residues" evidence="5">
    <location>
        <begin position="490"/>
        <end position="513"/>
    </location>
</feature>
<feature type="transmembrane region" description="Helical" evidence="6">
    <location>
        <begin position="439"/>
        <end position="456"/>
    </location>
</feature>
<feature type="domain" description="Major facilitator superfamily (MFS) profile" evidence="7">
    <location>
        <begin position="26"/>
        <end position="491"/>
    </location>
</feature>
<keyword evidence="3 6" id="KW-1133">Transmembrane helix</keyword>
<feature type="transmembrane region" description="Helical" evidence="6">
    <location>
        <begin position="462"/>
        <end position="484"/>
    </location>
</feature>
<feature type="transmembrane region" description="Helical" evidence="6">
    <location>
        <begin position="62"/>
        <end position="80"/>
    </location>
</feature>
<reference evidence="8 9" key="1">
    <citation type="submission" date="2021-01" db="EMBL/GenBank/DDBJ databases">
        <title>Biogeographic distribution of Paracoccus.</title>
        <authorList>
            <person name="Hollensteiner J."/>
            <person name="Leineberger J."/>
            <person name="Brinkhoff T."/>
            <person name="Daniel R."/>
        </authorList>
    </citation>
    <scope>NUCLEOTIDE SEQUENCE [LARGE SCALE GENOMIC DNA]</scope>
    <source>
        <strain evidence="8 9">LMG25392</strain>
    </source>
</reference>
<feature type="transmembrane region" description="Helical" evidence="6">
    <location>
        <begin position="303"/>
        <end position="322"/>
    </location>
</feature>
<evidence type="ECO:0000313" key="9">
    <source>
        <dbReference type="Proteomes" id="UP001218412"/>
    </source>
</evidence>
<evidence type="ECO:0000256" key="6">
    <source>
        <dbReference type="SAM" id="Phobius"/>
    </source>
</evidence>
<dbReference type="CDD" id="cd17321">
    <property type="entry name" value="MFS_MMR_MDR_like"/>
    <property type="match status" value="1"/>
</dbReference>
<feature type="transmembrane region" description="Helical" evidence="6">
    <location>
        <begin position="232"/>
        <end position="250"/>
    </location>
</feature>
<dbReference type="PANTHER" id="PTHR42718">
    <property type="entry name" value="MAJOR FACILITATOR SUPERFAMILY MULTIDRUG TRANSPORTER MFSC"/>
    <property type="match status" value="1"/>
</dbReference>
<dbReference type="Proteomes" id="UP001218412">
    <property type="component" value="Chromosome"/>
</dbReference>
<organism evidence="8 9">
    <name type="scientific">Paracoccus stylophorae</name>
    <dbReference type="NCBI Taxonomy" id="659350"/>
    <lineage>
        <taxon>Bacteria</taxon>
        <taxon>Pseudomonadati</taxon>
        <taxon>Pseudomonadota</taxon>
        <taxon>Alphaproteobacteria</taxon>
        <taxon>Rhodobacterales</taxon>
        <taxon>Paracoccaceae</taxon>
        <taxon>Paracoccus</taxon>
    </lineage>
</organism>
<dbReference type="PRINTS" id="PR01036">
    <property type="entry name" value="TCRTETB"/>
</dbReference>
<feature type="transmembrane region" description="Helical" evidence="6">
    <location>
        <begin position="390"/>
        <end position="410"/>
    </location>
</feature>
<evidence type="ECO:0000256" key="4">
    <source>
        <dbReference type="ARBA" id="ARBA00023136"/>
    </source>
</evidence>
<feature type="transmembrane region" description="Helical" evidence="6">
    <location>
        <begin position="334"/>
        <end position="352"/>
    </location>
</feature>
<dbReference type="PANTHER" id="PTHR42718:SF39">
    <property type="entry name" value="ACTINORHODIN TRANSPORTER-RELATED"/>
    <property type="match status" value="1"/>
</dbReference>
<evidence type="ECO:0000256" key="1">
    <source>
        <dbReference type="ARBA" id="ARBA00004141"/>
    </source>
</evidence>
<feature type="transmembrane region" description="Helical" evidence="6">
    <location>
        <begin position="364"/>
        <end position="384"/>
    </location>
</feature>
<feature type="transmembrane region" description="Helical" evidence="6">
    <location>
        <begin position="26"/>
        <end position="50"/>
    </location>
</feature>
<feature type="region of interest" description="Disordered" evidence="5">
    <location>
        <begin position="490"/>
        <end position="522"/>
    </location>
</feature>
<dbReference type="PROSITE" id="PS50850">
    <property type="entry name" value="MFS"/>
    <property type="match status" value="1"/>
</dbReference>
<feature type="transmembrane region" description="Helical" evidence="6">
    <location>
        <begin position="256"/>
        <end position="275"/>
    </location>
</feature>
<dbReference type="SUPFAM" id="SSF103473">
    <property type="entry name" value="MFS general substrate transporter"/>
    <property type="match status" value="1"/>
</dbReference>
<evidence type="ECO:0000259" key="7">
    <source>
        <dbReference type="PROSITE" id="PS50850"/>
    </source>
</evidence>
<sequence>MPSSQDVNVPMDADDTLVSDADRWRILAVLLGAIFMSLIGVSIVNVALPAIQSGLNADNSDVQWVLSGYALTFGVVLVAAGRAGDIMGRGGLFLIGLAVFTLSSVAAGLAPDARWLNAARFVQGIGSGLLSPQGIGMIQQYFRGDERGRAFGYFGTVVGFSVATGPVLGGFLIQTGGPELGWRLTFLVNVPIGIVAFVLGLMWFPRPLFRRPPEFVEGQTPRRGQRLRSLDPIGSLLLGLAVLAVLYPFMESRGSVLTWALLPGGFLLGGVWIWWERRYKRLGRSPMVDLDIFRTRSFSNGTAIMTLYFLGMTSIWVLVALYVQNGEGKTALEAGMFGIPAALLSAYAANWAGHRVNRYGRKIVIAGLVLALVGLAASILVILLNEWTGLSIWWLMLSLSFIGLAQGSVISPNQALTLAEVPLEYAGSSGAIMQTGQRIGTSVGIAMITAAVFLSLETLSWSISVIIGFVLIAAVILVALAVAIKDQHDRRKARPEPDRAQLEQEAAPEKRGSTPDYSGGHY</sequence>
<dbReference type="RefSeq" id="WP_272859344.1">
    <property type="nucleotide sequence ID" value="NZ_CP067134.1"/>
</dbReference>
<dbReference type="InterPro" id="IPR020846">
    <property type="entry name" value="MFS_dom"/>
</dbReference>